<sequence>MPILNTTYKPSIFFRNGNIATIYSGLIRKVTLEQKRERITLSDGDFLDLDWSFAKQKSNKLIILLHGLEGNAQRPYVTGPAKLFNENGVDAVCVNFRGCSGEPNIKYRSYHSGATEDLEEVITHILDNKNYTEIYINGFSLGGNMTLKYVGENQELPEQIKGVIAVSVPCFLEGSANELHKLKNKPYAIRFKKHLVEKLKPKLLQFPENISEKEIRSIKLLKDFDAIYTSKAHGFKDAKEYYTKSSSLQFLPNINVPTLIINALNDSFLSPECYPIKEAKNNKNIHLEMPNYGGHVGFVSKGKYYYNELRALEFIKQL</sequence>
<evidence type="ECO:0000313" key="5">
    <source>
        <dbReference type="EMBL" id="MFD2540809.1"/>
    </source>
</evidence>
<dbReference type="InterPro" id="IPR029058">
    <property type="entry name" value="AB_hydrolase_fold"/>
</dbReference>
<keyword evidence="2" id="KW-0719">Serine esterase</keyword>
<dbReference type="Gene3D" id="3.40.50.1820">
    <property type="entry name" value="alpha/beta hydrolase"/>
    <property type="match status" value="1"/>
</dbReference>
<protein>
    <submittedName>
        <fullName evidence="5">YheT family hydrolase</fullName>
    </submittedName>
</protein>
<evidence type="ECO:0000259" key="4">
    <source>
        <dbReference type="Pfam" id="PF00561"/>
    </source>
</evidence>
<dbReference type="PANTHER" id="PTHR10794:SF94">
    <property type="entry name" value="ESTERASE YHET-RELATED"/>
    <property type="match status" value="1"/>
</dbReference>
<gene>
    <name evidence="5" type="ORF">ACFSSB_00645</name>
</gene>
<dbReference type="InterPro" id="IPR012020">
    <property type="entry name" value="ABHD4"/>
</dbReference>
<dbReference type="PROSITE" id="PS01133">
    <property type="entry name" value="UPF0017"/>
    <property type="match status" value="1"/>
</dbReference>
<dbReference type="EMBL" id="JBHULM010000001">
    <property type="protein sequence ID" value="MFD2540809.1"/>
    <property type="molecule type" value="Genomic_DNA"/>
</dbReference>
<name>A0ABW5JVV1_9FLAO</name>
<keyword evidence="3 5" id="KW-0378">Hydrolase</keyword>
<dbReference type="Proteomes" id="UP001597467">
    <property type="component" value="Unassembled WGS sequence"/>
</dbReference>
<dbReference type="PANTHER" id="PTHR10794">
    <property type="entry name" value="ABHYDROLASE DOMAIN-CONTAINING PROTEIN"/>
    <property type="match status" value="1"/>
</dbReference>
<dbReference type="GO" id="GO:0016787">
    <property type="term" value="F:hydrolase activity"/>
    <property type="evidence" value="ECO:0007669"/>
    <property type="project" value="UniProtKB-KW"/>
</dbReference>
<dbReference type="SUPFAM" id="SSF53474">
    <property type="entry name" value="alpha/beta-Hydrolases"/>
    <property type="match status" value="1"/>
</dbReference>
<comment type="similarity">
    <text evidence="1">Belongs to the AB hydrolase superfamily. AB hydrolase 4 family.</text>
</comment>
<keyword evidence="6" id="KW-1185">Reference proteome</keyword>
<evidence type="ECO:0000313" key="6">
    <source>
        <dbReference type="Proteomes" id="UP001597467"/>
    </source>
</evidence>
<proteinExistence type="inferred from homology"/>
<comment type="caution">
    <text evidence="5">The sequence shown here is derived from an EMBL/GenBank/DDBJ whole genome shotgun (WGS) entry which is preliminary data.</text>
</comment>
<dbReference type="Pfam" id="PF00561">
    <property type="entry name" value="Abhydrolase_1"/>
    <property type="match status" value="1"/>
</dbReference>
<dbReference type="InterPro" id="IPR000073">
    <property type="entry name" value="AB_hydrolase_1"/>
</dbReference>
<evidence type="ECO:0000256" key="3">
    <source>
        <dbReference type="ARBA" id="ARBA00022801"/>
    </source>
</evidence>
<feature type="domain" description="AB hydrolase-1" evidence="4">
    <location>
        <begin position="61"/>
        <end position="297"/>
    </location>
</feature>
<dbReference type="PIRSF" id="PIRSF005211">
    <property type="entry name" value="Ab_hydro_YheT"/>
    <property type="match status" value="1"/>
</dbReference>
<evidence type="ECO:0000256" key="2">
    <source>
        <dbReference type="ARBA" id="ARBA00022487"/>
    </source>
</evidence>
<dbReference type="InterPro" id="IPR050960">
    <property type="entry name" value="AB_hydrolase_4_sf"/>
</dbReference>
<reference evidence="6" key="1">
    <citation type="journal article" date="2019" name="Int. J. Syst. Evol. Microbiol.">
        <title>The Global Catalogue of Microorganisms (GCM) 10K type strain sequencing project: providing services to taxonomists for standard genome sequencing and annotation.</title>
        <authorList>
            <consortium name="The Broad Institute Genomics Platform"/>
            <consortium name="The Broad Institute Genome Sequencing Center for Infectious Disease"/>
            <person name="Wu L."/>
            <person name="Ma J."/>
        </authorList>
    </citation>
    <scope>NUCLEOTIDE SEQUENCE [LARGE SCALE GENOMIC DNA]</scope>
    <source>
        <strain evidence="6">KCTC 42808</strain>
    </source>
</reference>
<evidence type="ECO:0000256" key="1">
    <source>
        <dbReference type="ARBA" id="ARBA00010884"/>
    </source>
</evidence>
<dbReference type="InterPro" id="IPR000952">
    <property type="entry name" value="AB_hydrolase_4_CS"/>
</dbReference>
<dbReference type="RefSeq" id="WP_379899899.1">
    <property type="nucleotide sequence ID" value="NZ_JBHULM010000001.1"/>
</dbReference>
<organism evidence="5 6">
    <name type="scientific">Lacinutrix gracilariae</name>
    <dbReference type="NCBI Taxonomy" id="1747198"/>
    <lineage>
        <taxon>Bacteria</taxon>
        <taxon>Pseudomonadati</taxon>
        <taxon>Bacteroidota</taxon>
        <taxon>Flavobacteriia</taxon>
        <taxon>Flavobacteriales</taxon>
        <taxon>Flavobacteriaceae</taxon>
        <taxon>Lacinutrix</taxon>
    </lineage>
</organism>
<accession>A0ABW5JVV1</accession>